<proteinExistence type="predicted"/>
<evidence type="ECO:0000313" key="3">
    <source>
        <dbReference type="Proteomes" id="UP001449795"/>
    </source>
</evidence>
<keyword evidence="3" id="KW-1185">Reference proteome</keyword>
<feature type="region of interest" description="Disordered" evidence="1">
    <location>
        <begin position="233"/>
        <end position="268"/>
    </location>
</feature>
<dbReference type="PANTHER" id="PTHR30050">
    <property type="entry name" value="CHROMOSOMAL REPLICATION INITIATOR PROTEIN DNAA"/>
    <property type="match status" value="1"/>
</dbReference>
<dbReference type="Proteomes" id="UP001449795">
    <property type="component" value="Chromosome"/>
</dbReference>
<organism evidence="2 3">
    <name type="scientific">Nguyenibacter vanlangensis</name>
    <dbReference type="NCBI Taxonomy" id="1216886"/>
    <lineage>
        <taxon>Bacteria</taxon>
        <taxon>Pseudomonadati</taxon>
        <taxon>Pseudomonadota</taxon>
        <taxon>Alphaproteobacteria</taxon>
        <taxon>Acetobacterales</taxon>
        <taxon>Acetobacteraceae</taxon>
        <taxon>Nguyenibacter</taxon>
    </lineage>
</organism>
<dbReference type="PANTHER" id="PTHR30050:SF5">
    <property type="entry name" value="DNAA REGULATORY INACTIVATOR HDA"/>
    <property type="match status" value="1"/>
</dbReference>
<protein>
    <submittedName>
        <fullName evidence="2">Chromosomal replication initiator DnaA</fullName>
    </submittedName>
</protein>
<reference evidence="2 3" key="1">
    <citation type="submission" date="2024-04" db="EMBL/GenBank/DDBJ databases">
        <title>Complete genome sequence of Nguyenibacter vanlangesis HBCM-1154, a strain capable of nitrogen fixation, IAA production, and phosphorus solubilization isolated from sugarcane soil.</title>
        <authorList>
            <person name="MY HANH P."/>
        </authorList>
    </citation>
    <scope>NUCLEOTIDE SEQUENCE [LARGE SCALE GENOMIC DNA]</scope>
    <source>
        <strain evidence="2 3">HBCM 1154</strain>
    </source>
</reference>
<dbReference type="SUPFAM" id="SSF52540">
    <property type="entry name" value="P-loop containing nucleoside triphosphate hydrolases"/>
    <property type="match status" value="1"/>
</dbReference>
<name>A0ABZ3DBU7_9PROT</name>
<dbReference type="EMBL" id="CP152276">
    <property type="protein sequence ID" value="XAE44956.1"/>
    <property type="molecule type" value="Genomic_DNA"/>
</dbReference>
<dbReference type="Gene3D" id="1.10.8.60">
    <property type="match status" value="1"/>
</dbReference>
<evidence type="ECO:0000313" key="2">
    <source>
        <dbReference type="EMBL" id="XAE44956.1"/>
    </source>
</evidence>
<sequence length="268" mass="28939">MALPFVHHSRFDRADFVAARSNEAARALLLGGADWPEYRLALWGAAGAGKTHLLHVWARESGAVMLDGRDVTTATVTTATLGRLFAESPARLAGVAVDDADRAAEPRALLHLLNMAREHRLKVAMAARLPPARWPSPLPDLASRLRATMAAELRQPEDSLLRILLLRHLAARQIVVSQPVTEWLLRRLPRTASAIRDAAARLDQAGLMAGRRVTRALAVGALHDMLAPEDVMPEDLIPEGPVPDGPIPESLVQDDPVREGGMPDDGAG</sequence>
<dbReference type="InterPro" id="IPR027417">
    <property type="entry name" value="P-loop_NTPase"/>
</dbReference>
<dbReference type="Gene3D" id="3.40.50.300">
    <property type="entry name" value="P-loop containing nucleotide triphosphate hydrolases"/>
    <property type="match status" value="1"/>
</dbReference>
<accession>A0ABZ3DBU7</accession>
<gene>
    <name evidence="2" type="ORF">AAC691_03200</name>
</gene>
<evidence type="ECO:0000256" key="1">
    <source>
        <dbReference type="SAM" id="MobiDB-lite"/>
    </source>
</evidence>